<sequence length="911" mass="96027">MIPRDAMGAGRMDLADIGGGHGVAAVSGSAGGSGPAPVAPSTAGRPLDPGIRGAFEARFNRGLGHVRVRDDPQAAAEVRRIGALAATHGVHMAFAPGMYDPNSFEGRQLLAHELAHVVQQSGGSTGGTAADTETEANRAASSILRSAGRVAVSATSAPAVMADKKPPVRGPRGVSVIVISLASETMEFYTDAGTFAYPLIEPNVEVGEYTAQVNLNGHGEAVVLHLTLEGAPPGKRFEFNYSIAEGQANPATFFGKQRSVQVSVREEGTIEGGRIWGAHEEKATPPAPETVGPSATASASAQEAATSSAIPVPEPSGVPIVTITDLVQLQKLKQRGLLDAKAAARIEGRIESAEVLTFEDAIDFLSALQHITDTGSPQDQMQAQQSWAKWARFVKQNKDKLTGTLAAGPGGRTIEEVEALIAKHGGYATVSAGATTESTAYDLERAKSWNDLASWEKDLWKELARLHPEMLSTDASASQDLHLYASDLMRMGLRISPRYIKGGSRQALEDMFNDPWFWVGVFAGVMLYISAWVMPEPIISKAAAASFTTALLIVFSLTEIKNLVVAWINLMDETRSARTLKAVETAAEHFGKAIGGTIARVLVYLIQLVGGKLLPTPIPPSGGGGLLPAPAAGPAVGSIPVVPAAPAISAPVSVGGFGGLGPTHMAMTAGPKGTDVSEEPAVTEPKGGGKKIPEGEPAKASPEEAPVDYSRLSNEQLRTRALNDPRAAQELIGRESGRTGGRRNIEAPVALDRLDALQHSGRLRGDVSNLRKRLESPDKATRIGAEAELTEFERELARGKSPAVRGAEPGTDQPTFEVKARTEPFTSQKNAQNFFNDRVKAANQQFVNSATKGEVRINLGQQNSIQGKPIDQELLKRMVADTLSKGGRGSNITKVVVVRGDGSIVYEGLGE</sequence>
<dbReference type="RefSeq" id="WP_158293035.1">
    <property type="nucleotide sequence ID" value="NZ_SLWM01000024.1"/>
</dbReference>
<evidence type="ECO:0000313" key="3">
    <source>
        <dbReference type="EMBL" id="TCO12899.1"/>
    </source>
</evidence>
<evidence type="ECO:0000256" key="1">
    <source>
        <dbReference type="SAM" id="MobiDB-lite"/>
    </source>
</evidence>
<proteinExistence type="predicted"/>
<gene>
    <name evidence="3" type="ORF">EV644_12423</name>
</gene>
<organism evidence="3 4">
    <name type="scientific">Kribbella orskensis</name>
    <dbReference type="NCBI Taxonomy" id="2512216"/>
    <lineage>
        <taxon>Bacteria</taxon>
        <taxon>Bacillati</taxon>
        <taxon>Actinomycetota</taxon>
        <taxon>Actinomycetes</taxon>
        <taxon>Propionibacteriales</taxon>
        <taxon>Kribbellaceae</taxon>
        <taxon>Kribbella</taxon>
    </lineage>
</organism>
<feature type="domain" description="eCIS core" evidence="2">
    <location>
        <begin position="46"/>
        <end position="123"/>
    </location>
</feature>
<evidence type="ECO:0000259" key="2">
    <source>
        <dbReference type="Pfam" id="PF13699"/>
    </source>
</evidence>
<dbReference type="InterPro" id="IPR025295">
    <property type="entry name" value="eCIS_core_dom"/>
</dbReference>
<dbReference type="Proteomes" id="UP000295818">
    <property type="component" value="Unassembled WGS sequence"/>
</dbReference>
<evidence type="ECO:0000313" key="4">
    <source>
        <dbReference type="Proteomes" id="UP000295818"/>
    </source>
</evidence>
<protein>
    <submittedName>
        <fullName evidence="3">Uncharacterized protein DUF4157</fullName>
    </submittedName>
</protein>
<feature type="region of interest" description="Disordered" evidence="1">
    <location>
        <begin position="26"/>
        <end position="47"/>
    </location>
</feature>
<feature type="region of interest" description="Disordered" evidence="1">
    <location>
        <begin position="671"/>
        <end position="709"/>
    </location>
</feature>
<feature type="compositionally biased region" description="Low complexity" evidence="1">
    <location>
        <begin position="294"/>
        <end position="309"/>
    </location>
</feature>
<feature type="region of interest" description="Disordered" evidence="1">
    <location>
        <begin position="277"/>
        <end position="314"/>
    </location>
</feature>
<accession>A0ABY2B9W4</accession>
<reference evidence="3 4" key="1">
    <citation type="journal article" date="2015" name="Stand. Genomic Sci.">
        <title>Genomic Encyclopedia of Bacterial and Archaeal Type Strains, Phase III: the genomes of soil and plant-associated and newly described type strains.</title>
        <authorList>
            <person name="Whitman W.B."/>
            <person name="Woyke T."/>
            <person name="Klenk H.P."/>
            <person name="Zhou Y."/>
            <person name="Lilburn T.G."/>
            <person name="Beck B.J."/>
            <person name="De Vos P."/>
            <person name="Vandamme P."/>
            <person name="Eisen J.A."/>
            <person name="Garrity G."/>
            <person name="Hugenholtz P."/>
            <person name="Kyrpides N.C."/>
        </authorList>
    </citation>
    <scope>NUCLEOTIDE SEQUENCE [LARGE SCALE GENOMIC DNA]</scope>
    <source>
        <strain evidence="3 4">VKM Ac-2538</strain>
    </source>
</reference>
<dbReference type="EMBL" id="SLWM01000024">
    <property type="protein sequence ID" value="TCO12899.1"/>
    <property type="molecule type" value="Genomic_DNA"/>
</dbReference>
<feature type="compositionally biased region" description="Low complexity" evidence="1">
    <location>
        <begin position="35"/>
        <end position="44"/>
    </location>
</feature>
<comment type="caution">
    <text evidence="3">The sequence shown here is derived from an EMBL/GenBank/DDBJ whole genome shotgun (WGS) entry which is preliminary data.</text>
</comment>
<keyword evidence="4" id="KW-1185">Reference proteome</keyword>
<name>A0ABY2B9W4_9ACTN</name>
<dbReference type="Pfam" id="PF13699">
    <property type="entry name" value="eCIS_core"/>
    <property type="match status" value="1"/>
</dbReference>